<feature type="chain" id="PRO_5002893191" evidence="13">
    <location>
        <begin position="22"/>
        <end position="281"/>
    </location>
</feature>
<dbReference type="GO" id="GO:0004553">
    <property type="term" value="F:hydrolase activity, hydrolyzing O-glycosyl compounds"/>
    <property type="evidence" value="ECO:0007669"/>
    <property type="project" value="InterPro"/>
</dbReference>
<dbReference type="EMBL" id="ABOX02000061">
    <property type="protein sequence ID" value="EEF57634.1"/>
    <property type="molecule type" value="Genomic_DNA"/>
</dbReference>
<dbReference type="InterPro" id="IPR050546">
    <property type="entry name" value="Glycosyl_Hydrlase_16"/>
</dbReference>
<evidence type="ECO:0000256" key="9">
    <source>
        <dbReference type="ARBA" id="ARBA00023180"/>
    </source>
</evidence>
<comment type="caution">
    <text evidence="15">The sequence shown here is derived from an EMBL/GenBank/DDBJ whole genome shotgun (WGS) entry which is preliminary data.</text>
</comment>
<dbReference type="GO" id="GO:0005975">
    <property type="term" value="P:carbohydrate metabolic process"/>
    <property type="evidence" value="ECO:0007669"/>
    <property type="project" value="InterPro"/>
</dbReference>
<dbReference type="PRINTS" id="PR00737">
    <property type="entry name" value="GLHYDRLASE16"/>
</dbReference>
<evidence type="ECO:0000256" key="12">
    <source>
        <dbReference type="PIRSR" id="PIRSR608264-1"/>
    </source>
</evidence>
<evidence type="ECO:0000256" key="5">
    <source>
        <dbReference type="ARBA" id="ARBA00022801"/>
    </source>
</evidence>
<dbReference type="InterPro" id="IPR000757">
    <property type="entry name" value="Beta-glucanase-like"/>
</dbReference>
<feature type="active site" description="Proton donor" evidence="12">
    <location>
        <position position="166"/>
    </location>
</feature>
<evidence type="ECO:0000256" key="13">
    <source>
        <dbReference type="SAM" id="SignalP"/>
    </source>
</evidence>
<dbReference type="PANTHER" id="PTHR10963">
    <property type="entry name" value="GLYCOSYL HYDROLASE-RELATED"/>
    <property type="match status" value="1"/>
</dbReference>
<keyword evidence="7" id="KW-1133">Transmembrane helix</keyword>
<evidence type="ECO:0000259" key="14">
    <source>
        <dbReference type="PROSITE" id="PS51762"/>
    </source>
</evidence>
<reference evidence="15 16" key="1">
    <citation type="journal article" date="2011" name="J. Bacteriol.">
        <title>Genome sequence of 'Pedosphaera parvula' Ellin514, an aerobic Verrucomicrobial isolate from pasture soil.</title>
        <authorList>
            <person name="Kant R."/>
            <person name="van Passel M.W."/>
            <person name="Sangwan P."/>
            <person name="Palva A."/>
            <person name="Lucas S."/>
            <person name="Copeland A."/>
            <person name="Lapidus A."/>
            <person name="Glavina Del Rio T."/>
            <person name="Dalin E."/>
            <person name="Tice H."/>
            <person name="Bruce D."/>
            <person name="Goodwin L."/>
            <person name="Pitluck S."/>
            <person name="Chertkov O."/>
            <person name="Larimer F.W."/>
            <person name="Land M.L."/>
            <person name="Hauser L."/>
            <person name="Brettin T.S."/>
            <person name="Detter J.C."/>
            <person name="Han S."/>
            <person name="de Vos W.M."/>
            <person name="Janssen P.H."/>
            <person name="Smidt H."/>
        </authorList>
    </citation>
    <scope>NUCLEOTIDE SEQUENCE [LARGE SCALE GENOMIC DNA]</scope>
    <source>
        <strain evidence="15 16">Ellin514</strain>
    </source>
</reference>
<evidence type="ECO:0000256" key="3">
    <source>
        <dbReference type="ARBA" id="ARBA00010962"/>
    </source>
</evidence>
<keyword evidence="6" id="KW-0735">Signal-anchor</keyword>
<evidence type="ECO:0000256" key="4">
    <source>
        <dbReference type="ARBA" id="ARBA00022692"/>
    </source>
</evidence>
<keyword evidence="16" id="KW-1185">Reference proteome</keyword>
<dbReference type="PROSITE" id="PS51762">
    <property type="entry name" value="GH16_2"/>
    <property type="match status" value="1"/>
</dbReference>
<keyword evidence="4" id="KW-0812">Transmembrane</keyword>
<evidence type="ECO:0000256" key="1">
    <source>
        <dbReference type="ARBA" id="ARBA00004606"/>
    </source>
</evidence>
<dbReference type="InterPro" id="IPR013320">
    <property type="entry name" value="ConA-like_dom_sf"/>
</dbReference>
<keyword evidence="13" id="KW-0732">Signal</keyword>
<evidence type="ECO:0000256" key="10">
    <source>
        <dbReference type="ARBA" id="ARBA00023295"/>
    </source>
</evidence>
<keyword evidence="10" id="KW-0326">Glycosidase</keyword>
<comment type="similarity">
    <text evidence="2">Belongs to the glycosyl hydrolase 16 family.</text>
</comment>
<dbReference type="InterPro" id="IPR005629">
    <property type="entry name" value="Skn1/Kre6/Sbg1"/>
</dbReference>
<dbReference type="AlphaFoldDB" id="B9XR91"/>
<keyword evidence="8" id="KW-0472">Membrane</keyword>
<evidence type="ECO:0000256" key="2">
    <source>
        <dbReference type="ARBA" id="ARBA00006865"/>
    </source>
</evidence>
<evidence type="ECO:0000256" key="7">
    <source>
        <dbReference type="ARBA" id="ARBA00022989"/>
    </source>
</evidence>
<evidence type="ECO:0000256" key="11">
    <source>
        <dbReference type="ARBA" id="ARBA00023316"/>
    </source>
</evidence>
<keyword evidence="9" id="KW-0325">Glycoprotein</keyword>
<name>B9XR91_PEDPL</name>
<accession>B9XR91</accession>
<keyword evidence="11" id="KW-0961">Cell wall biogenesis/degradation</keyword>
<dbReference type="Pfam" id="PF00722">
    <property type="entry name" value="Glyco_hydro_16"/>
    <property type="match status" value="1"/>
</dbReference>
<dbReference type="SUPFAM" id="SSF49899">
    <property type="entry name" value="Concanavalin A-like lectins/glucanases"/>
    <property type="match status" value="1"/>
</dbReference>
<dbReference type="RefSeq" id="WP_007418326.1">
    <property type="nucleotide sequence ID" value="NZ_ABOX02000061.1"/>
</dbReference>
<sequence precursor="true">MQTTFLRAVLFLLILSTGAFAGEKSSDRNDWKLVWQDEFNDKTLSTNKWNVLIREQSKHNELQYYVPDEVYIEKGCLRLRSRVRDYGSQHYTSGRVDTSGKFAPVYGRFEIRAKLPGGKGLWPAHWLYPQNRNWEMERLMEQAVADGKEKLIPEERPWYSEIDIMEFLGHTNVIYGTLHYCTHDGERKSNSGHLKGDTDFTKDFHIYALEWEPDIMRWYVDGQLIHSTTKGIPHTPHYLILNTAVGGNWPGNPDETTVFPQYHDIDYVRVYQHKEYFKREE</sequence>
<dbReference type="OrthoDB" id="9809583at2"/>
<organism evidence="15 16">
    <name type="scientific">Pedosphaera parvula (strain Ellin514)</name>
    <dbReference type="NCBI Taxonomy" id="320771"/>
    <lineage>
        <taxon>Bacteria</taxon>
        <taxon>Pseudomonadati</taxon>
        <taxon>Verrucomicrobiota</taxon>
        <taxon>Pedosphaerae</taxon>
        <taxon>Pedosphaerales</taxon>
        <taxon>Pedosphaeraceae</taxon>
        <taxon>Pedosphaera</taxon>
    </lineage>
</organism>
<dbReference type="Pfam" id="PF03935">
    <property type="entry name" value="SKN1_KRE6_Sbg1"/>
    <property type="match status" value="1"/>
</dbReference>
<evidence type="ECO:0000256" key="6">
    <source>
        <dbReference type="ARBA" id="ARBA00022968"/>
    </source>
</evidence>
<feature type="signal peptide" evidence="13">
    <location>
        <begin position="1"/>
        <end position="21"/>
    </location>
</feature>
<gene>
    <name evidence="15" type="ORF">Cflav_PD0739</name>
</gene>
<proteinExistence type="inferred from homology"/>
<dbReference type="Proteomes" id="UP000003688">
    <property type="component" value="Unassembled WGS sequence"/>
</dbReference>
<dbReference type="CDD" id="cd08023">
    <property type="entry name" value="GH16_laminarinase_like"/>
    <property type="match status" value="1"/>
</dbReference>
<keyword evidence="5 15" id="KW-0378">Hydrolase</keyword>
<dbReference type="GO" id="GO:0016020">
    <property type="term" value="C:membrane"/>
    <property type="evidence" value="ECO:0007669"/>
    <property type="project" value="UniProtKB-SubCell"/>
</dbReference>
<evidence type="ECO:0000256" key="8">
    <source>
        <dbReference type="ARBA" id="ARBA00023136"/>
    </source>
</evidence>
<feature type="domain" description="GH16" evidence="14">
    <location>
        <begin position="29"/>
        <end position="276"/>
    </location>
</feature>
<protein>
    <submittedName>
        <fullName evidence="15">Glycoside hydrolase family 16</fullName>
    </submittedName>
</protein>
<dbReference type="InterPro" id="IPR008264">
    <property type="entry name" value="Beta_glucanase"/>
</dbReference>
<evidence type="ECO:0000313" key="16">
    <source>
        <dbReference type="Proteomes" id="UP000003688"/>
    </source>
</evidence>
<comment type="subcellular location">
    <subcellularLocation>
        <location evidence="1">Membrane</location>
        <topology evidence="1">Single-pass type II membrane protein</topology>
    </subcellularLocation>
</comment>
<dbReference type="STRING" id="320771.Cflav_PD0739"/>
<dbReference type="Gene3D" id="2.60.120.200">
    <property type="match status" value="1"/>
</dbReference>
<dbReference type="PANTHER" id="PTHR10963:SF55">
    <property type="entry name" value="GLYCOSIDE HYDROLASE FAMILY 16 PROTEIN"/>
    <property type="match status" value="1"/>
</dbReference>
<comment type="similarity">
    <text evidence="3">Belongs to the SKN1/KRE6 family.</text>
</comment>
<feature type="active site" description="Nucleophile" evidence="12">
    <location>
        <position position="161"/>
    </location>
</feature>
<evidence type="ECO:0000313" key="15">
    <source>
        <dbReference type="EMBL" id="EEF57634.1"/>
    </source>
</evidence>